<keyword evidence="2" id="KW-0472">Membrane</keyword>
<reference evidence="3 4" key="1">
    <citation type="submission" date="2018-05" db="EMBL/GenBank/DDBJ databases">
        <title>The draft genome of strain NS-104.</title>
        <authorList>
            <person name="Hang P."/>
            <person name="Jiang J."/>
        </authorList>
    </citation>
    <scope>NUCLEOTIDE SEQUENCE [LARGE SCALE GENOMIC DNA]</scope>
    <source>
        <strain evidence="3 4">NS-104</strain>
    </source>
</reference>
<feature type="transmembrane region" description="Helical" evidence="2">
    <location>
        <begin position="71"/>
        <end position="94"/>
    </location>
</feature>
<keyword evidence="2" id="KW-1133">Transmembrane helix</keyword>
<sequence>MDLARITTLSAREFGSSRPKPRPLESLSPEPFNTKEANLPDFGKKTTPTGIAPSADPIKQTRRKVIAGRGVMLLIAGVAAIAFGLYAFAAVYGLSVGLD</sequence>
<dbReference type="AlphaFoldDB" id="A0A2U2DKV2"/>
<accession>A0A2U2DKV2</accession>
<keyword evidence="4" id="KW-1185">Reference proteome</keyword>
<dbReference type="EMBL" id="QFBC01000013">
    <property type="protein sequence ID" value="PWE53936.1"/>
    <property type="molecule type" value="Genomic_DNA"/>
</dbReference>
<proteinExistence type="predicted"/>
<feature type="region of interest" description="Disordered" evidence="1">
    <location>
        <begin position="1"/>
        <end position="56"/>
    </location>
</feature>
<evidence type="ECO:0000256" key="1">
    <source>
        <dbReference type="SAM" id="MobiDB-lite"/>
    </source>
</evidence>
<dbReference type="Proteomes" id="UP000245252">
    <property type="component" value="Unassembled WGS sequence"/>
</dbReference>
<protein>
    <submittedName>
        <fullName evidence="3">Uncharacterized protein</fullName>
    </submittedName>
</protein>
<evidence type="ECO:0000313" key="3">
    <source>
        <dbReference type="EMBL" id="PWE53936.1"/>
    </source>
</evidence>
<organism evidence="3 4">
    <name type="scientific">Metarhizobium album</name>
    <dbReference type="NCBI Taxonomy" id="2182425"/>
    <lineage>
        <taxon>Bacteria</taxon>
        <taxon>Pseudomonadati</taxon>
        <taxon>Pseudomonadota</taxon>
        <taxon>Alphaproteobacteria</taxon>
        <taxon>Hyphomicrobiales</taxon>
        <taxon>Rhizobiaceae</taxon>
        <taxon>Metarhizobium</taxon>
    </lineage>
</organism>
<gene>
    <name evidence="3" type="ORF">DEM27_23785</name>
</gene>
<evidence type="ECO:0000313" key="4">
    <source>
        <dbReference type="Proteomes" id="UP000245252"/>
    </source>
</evidence>
<evidence type="ECO:0000256" key="2">
    <source>
        <dbReference type="SAM" id="Phobius"/>
    </source>
</evidence>
<keyword evidence="2" id="KW-0812">Transmembrane</keyword>
<name>A0A2U2DKV2_9HYPH</name>
<comment type="caution">
    <text evidence="3">The sequence shown here is derived from an EMBL/GenBank/DDBJ whole genome shotgun (WGS) entry which is preliminary data.</text>
</comment>